<reference evidence="3" key="1">
    <citation type="submission" date="2021-02" db="EMBL/GenBank/DDBJ databases">
        <authorList>
            <person name="Nowell W R."/>
        </authorList>
    </citation>
    <scope>NUCLEOTIDE SEQUENCE</scope>
</reference>
<name>A0A8S3K3B9_9BILA</name>
<feature type="coiled-coil region" evidence="1">
    <location>
        <begin position="20"/>
        <end position="88"/>
    </location>
</feature>
<evidence type="ECO:0000313" key="4">
    <source>
        <dbReference type="Proteomes" id="UP000681720"/>
    </source>
</evidence>
<dbReference type="Proteomes" id="UP000681720">
    <property type="component" value="Unassembled WGS sequence"/>
</dbReference>
<gene>
    <name evidence="3" type="ORF">GIL414_LOCUS85841</name>
</gene>
<keyword evidence="1" id="KW-0175">Coiled coil</keyword>
<evidence type="ECO:0000256" key="1">
    <source>
        <dbReference type="SAM" id="Coils"/>
    </source>
</evidence>
<feature type="compositionally biased region" description="Polar residues" evidence="2">
    <location>
        <begin position="7"/>
        <end position="20"/>
    </location>
</feature>
<dbReference type="EMBL" id="CAJOBJ010372163">
    <property type="protein sequence ID" value="CAF5223932.1"/>
    <property type="molecule type" value="Genomic_DNA"/>
</dbReference>
<accession>A0A8S3K3B9</accession>
<dbReference type="AlphaFoldDB" id="A0A8S3K3B9"/>
<protein>
    <submittedName>
        <fullName evidence="3">Uncharacterized protein</fullName>
    </submittedName>
</protein>
<comment type="caution">
    <text evidence="3">The sequence shown here is derived from an EMBL/GenBank/DDBJ whole genome shotgun (WGS) entry which is preliminary data.</text>
</comment>
<feature type="region of interest" description="Disordered" evidence="2">
    <location>
        <begin position="1"/>
        <end position="20"/>
    </location>
</feature>
<sequence length="91" mass="10954">MLDRSFTRSPGQSQAATQQARALQEDLFKVQYELDDLQHKYGGLEKSYHELKDKNRELSEKVLRQTDYDIIKDERNKLREDVHRFEVENKR</sequence>
<organism evidence="3 4">
    <name type="scientific">Rotaria magnacalcarata</name>
    <dbReference type="NCBI Taxonomy" id="392030"/>
    <lineage>
        <taxon>Eukaryota</taxon>
        <taxon>Metazoa</taxon>
        <taxon>Spiralia</taxon>
        <taxon>Gnathifera</taxon>
        <taxon>Rotifera</taxon>
        <taxon>Eurotatoria</taxon>
        <taxon>Bdelloidea</taxon>
        <taxon>Philodinida</taxon>
        <taxon>Philodinidae</taxon>
        <taxon>Rotaria</taxon>
    </lineage>
</organism>
<evidence type="ECO:0000313" key="3">
    <source>
        <dbReference type="EMBL" id="CAF5223932.1"/>
    </source>
</evidence>
<feature type="non-terminal residue" evidence="3">
    <location>
        <position position="1"/>
    </location>
</feature>
<evidence type="ECO:0000256" key="2">
    <source>
        <dbReference type="SAM" id="MobiDB-lite"/>
    </source>
</evidence>
<proteinExistence type="predicted"/>